<name>A0AAE3NWB3_9RHOB</name>
<gene>
    <name evidence="2" type="ORF">P1J78_22080</name>
</gene>
<accession>A0AAE3NWB3</accession>
<evidence type="ECO:0000313" key="2">
    <source>
        <dbReference type="EMBL" id="MDF0603424.1"/>
    </source>
</evidence>
<proteinExistence type="predicted"/>
<sequence length="129" mass="13364">MIHAAALFSSLASLGLICLIYACNVLAPRDSWLRAEWLASILLSLLTGLFPLALAASLTGLWGAISEGITLGAILSASADLTSLAATIATVVVFRAILKANAASRANPDNITPRPTKPHVASRVMKKAA</sequence>
<keyword evidence="1" id="KW-0812">Transmembrane</keyword>
<evidence type="ECO:0000313" key="3">
    <source>
        <dbReference type="Proteomes" id="UP001220964"/>
    </source>
</evidence>
<feature type="transmembrane region" description="Helical" evidence="1">
    <location>
        <begin position="39"/>
        <end position="65"/>
    </location>
</feature>
<keyword evidence="1" id="KW-1133">Transmembrane helix</keyword>
<keyword evidence="3" id="KW-1185">Reference proteome</keyword>
<feature type="transmembrane region" description="Helical" evidence="1">
    <location>
        <begin position="6"/>
        <end position="27"/>
    </location>
</feature>
<evidence type="ECO:0000256" key="1">
    <source>
        <dbReference type="SAM" id="Phobius"/>
    </source>
</evidence>
<dbReference type="AlphaFoldDB" id="A0AAE3NWB3"/>
<comment type="caution">
    <text evidence="2">The sequence shown here is derived from an EMBL/GenBank/DDBJ whole genome shotgun (WGS) entry which is preliminary data.</text>
</comment>
<dbReference type="EMBL" id="JARGYC010000093">
    <property type="protein sequence ID" value="MDF0603424.1"/>
    <property type="molecule type" value="Genomic_DNA"/>
</dbReference>
<organism evidence="2 3">
    <name type="scientific">Psychromarinibacter sediminicola</name>
    <dbReference type="NCBI Taxonomy" id="3033385"/>
    <lineage>
        <taxon>Bacteria</taxon>
        <taxon>Pseudomonadati</taxon>
        <taxon>Pseudomonadota</taxon>
        <taxon>Alphaproteobacteria</taxon>
        <taxon>Rhodobacterales</taxon>
        <taxon>Paracoccaceae</taxon>
        <taxon>Psychromarinibacter</taxon>
    </lineage>
</organism>
<protein>
    <submittedName>
        <fullName evidence="2">Uncharacterized protein</fullName>
    </submittedName>
</protein>
<keyword evidence="1" id="KW-0472">Membrane</keyword>
<reference evidence="2" key="1">
    <citation type="submission" date="2023-03" db="EMBL/GenBank/DDBJ databases">
        <title>Multiphase analysis and comparison of six strains from genera Psychromarinibacter, Lutimaribacter, and Maritimibacter, including a novel species: Psychromarinibacter sediminicola sp. nov.</title>
        <authorList>
            <person name="Wang Y.-H."/>
            <person name="Ye M.-Q."/>
            <person name="Du Z.-J."/>
        </authorList>
    </citation>
    <scope>NUCLEOTIDE SEQUENCE</scope>
    <source>
        <strain evidence="2">C21-152</strain>
    </source>
</reference>
<dbReference type="Proteomes" id="UP001220964">
    <property type="component" value="Unassembled WGS sequence"/>
</dbReference>
<dbReference type="RefSeq" id="WP_275569544.1">
    <property type="nucleotide sequence ID" value="NZ_JARGYC010000093.1"/>
</dbReference>
<feature type="transmembrane region" description="Helical" evidence="1">
    <location>
        <begin position="71"/>
        <end position="98"/>
    </location>
</feature>